<dbReference type="EMBL" id="JABSTU010000005">
    <property type="protein sequence ID" value="KAH8029959.1"/>
    <property type="molecule type" value="Genomic_DNA"/>
</dbReference>
<feature type="compositionally biased region" description="Pro residues" evidence="1">
    <location>
        <begin position="379"/>
        <end position="393"/>
    </location>
</feature>
<keyword evidence="2" id="KW-0812">Transmembrane</keyword>
<feature type="region of interest" description="Disordered" evidence="1">
    <location>
        <begin position="111"/>
        <end position="132"/>
    </location>
</feature>
<keyword evidence="2" id="KW-1133">Transmembrane helix</keyword>
<organism evidence="3 4">
    <name type="scientific">Rhipicephalus microplus</name>
    <name type="common">Cattle tick</name>
    <name type="synonym">Boophilus microplus</name>
    <dbReference type="NCBI Taxonomy" id="6941"/>
    <lineage>
        <taxon>Eukaryota</taxon>
        <taxon>Metazoa</taxon>
        <taxon>Ecdysozoa</taxon>
        <taxon>Arthropoda</taxon>
        <taxon>Chelicerata</taxon>
        <taxon>Arachnida</taxon>
        <taxon>Acari</taxon>
        <taxon>Parasitiformes</taxon>
        <taxon>Ixodida</taxon>
        <taxon>Ixodoidea</taxon>
        <taxon>Ixodidae</taxon>
        <taxon>Rhipicephalinae</taxon>
        <taxon>Rhipicephalus</taxon>
        <taxon>Boophilus</taxon>
    </lineage>
</organism>
<dbReference type="AlphaFoldDB" id="A0A9J6E656"/>
<protein>
    <submittedName>
        <fullName evidence="3">Uncharacterized protein</fullName>
    </submittedName>
</protein>
<feature type="compositionally biased region" description="Polar residues" evidence="1">
    <location>
        <begin position="343"/>
        <end position="360"/>
    </location>
</feature>
<comment type="caution">
    <text evidence="3">The sequence shown here is derived from an EMBL/GenBank/DDBJ whole genome shotgun (WGS) entry which is preliminary data.</text>
</comment>
<reference evidence="3" key="1">
    <citation type="journal article" date="2020" name="Cell">
        <title>Large-Scale Comparative Analyses of Tick Genomes Elucidate Their Genetic Diversity and Vector Capacities.</title>
        <authorList>
            <consortium name="Tick Genome and Microbiome Consortium (TIGMIC)"/>
            <person name="Jia N."/>
            <person name="Wang J."/>
            <person name="Shi W."/>
            <person name="Du L."/>
            <person name="Sun Y."/>
            <person name="Zhan W."/>
            <person name="Jiang J.F."/>
            <person name="Wang Q."/>
            <person name="Zhang B."/>
            <person name="Ji P."/>
            <person name="Bell-Sakyi L."/>
            <person name="Cui X.M."/>
            <person name="Yuan T.T."/>
            <person name="Jiang B.G."/>
            <person name="Yang W.F."/>
            <person name="Lam T.T."/>
            <person name="Chang Q.C."/>
            <person name="Ding S.J."/>
            <person name="Wang X.J."/>
            <person name="Zhu J.G."/>
            <person name="Ruan X.D."/>
            <person name="Zhao L."/>
            <person name="Wei J.T."/>
            <person name="Ye R.Z."/>
            <person name="Que T.C."/>
            <person name="Du C.H."/>
            <person name="Zhou Y.H."/>
            <person name="Cheng J.X."/>
            <person name="Dai P.F."/>
            <person name="Guo W.B."/>
            <person name="Han X.H."/>
            <person name="Huang E.J."/>
            <person name="Li L.F."/>
            <person name="Wei W."/>
            <person name="Gao Y.C."/>
            <person name="Liu J.Z."/>
            <person name="Shao H.Z."/>
            <person name="Wang X."/>
            <person name="Wang C.C."/>
            <person name="Yang T.C."/>
            <person name="Huo Q.B."/>
            <person name="Li W."/>
            <person name="Chen H.Y."/>
            <person name="Chen S.E."/>
            <person name="Zhou L.G."/>
            <person name="Ni X.B."/>
            <person name="Tian J.H."/>
            <person name="Sheng Y."/>
            <person name="Liu T."/>
            <person name="Pan Y.S."/>
            <person name="Xia L.Y."/>
            <person name="Li J."/>
            <person name="Zhao F."/>
            <person name="Cao W.C."/>
        </authorList>
    </citation>
    <scope>NUCLEOTIDE SEQUENCE</scope>
    <source>
        <strain evidence="3">Rmic-2018</strain>
    </source>
</reference>
<keyword evidence="4" id="KW-1185">Reference proteome</keyword>
<gene>
    <name evidence="3" type="ORF">HPB51_006165</name>
</gene>
<proteinExistence type="predicted"/>
<evidence type="ECO:0000256" key="1">
    <source>
        <dbReference type="SAM" id="MobiDB-lite"/>
    </source>
</evidence>
<accession>A0A9J6E656</accession>
<evidence type="ECO:0000313" key="4">
    <source>
        <dbReference type="Proteomes" id="UP000821866"/>
    </source>
</evidence>
<keyword evidence="2" id="KW-0472">Membrane</keyword>
<sequence>MLEKEFCTTPSVQEYELAHYRRHRYVVSDDDGSSAEPKSSPQQLCLCERAGGARSSVLARSLQDNENQQQASDLDSLDFWLQFHPRFNGCYRKSYNRVGFFQVGFVTENKVTPTSGQSHRPQRNASSKEQLDSTFRVLGPAGRISPPGMVIEPYFLGDSVTQISPTTFAFSRRRQQIAAPLSDADLATLARRSSSTTTFSDEDFQISYHKYFGTHKVLESSVASWLGDDDADDILGGTRSRYRQRRDADRVPSVELPSIRATHKTKSEQLTTRASGVEDVAVQRPRSEDLSVHMREPQPVALRHLETSIVQGALRSLHGQSRADSDAERLVIASRVGFGSAGAPSNESFSGLPQTSQPSANACDEDDGPGGTPCSESPSKPPPVTPPPPPPRVAPVEKPPRGNHRHRQASADQAVPRSPPSVKLCAQEQPAEEGRKSGSPSSPSLFRDKLSRSPSRSPRTSSFLQARTVRHERPHLPGRRTPSPPRSVNKDDGNEIAAAEYKLTIINACPGTAVAAGLHVPPDRRDKAVQVHIRTLDKRFVACSVLAGVLAIALVAVVLFAILER</sequence>
<dbReference type="Proteomes" id="UP000821866">
    <property type="component" value="Chromosome 3"/>
</dbReference>
<feature type="compositionally biased region" description="Low complexity" evidence="1">
    <location>
        <begin position="452"/>
        <end position="462"/>
    </location>
</feature>
<reference evidence="3" key="2">
    <citation type="submission" date="2021-09" db="EMBL/GenBank/DDBJ databases">
        <authorList>
            <person name="Jia N."/>
            <person name="Wang J."/>
            <person name="Shi W."/>
            <person name="Du L."/>
            <person name="Sun Y."/>
            <person name="Zhan W."/>
            <person name="Jiang J."/>
            <person name="Wang Q."/>
            <person name="Zhang B."/>
            <person name="Ji P."/>
            <person name="Sakyi L.B."/>
            <person name="Cui X."/>
            <person name="Yuan T."/>
            <person name="Jiang B."/>
            <person name="Yang W."/>
            <person name="Lam T.T.-Y."/>
            <person name="Chang Q."/>
            <person name="Ding S."/>
            <person name="Wang X."/>
            <person name="Zhu J."/>
            <person name="Ruan X."/>
            <person name="Zhao L."/>
            <person name="Wei J."/>
            <person name="Que T."/>
            <person name="Du C."/>
            <person name="Cheng J."/>
            <person name="Dai P."/>
            <person name="Han X."/>
            <person name="Huang E."/>
            <person name="Gao Y."/>
            <person name="Liu J."/>
            <person name="Shao H."/>
            <person name="Ye R."/>
            <person name="Li L."/>
            <person name="Wei W."/>
            <person name="Wang X."/>
            <person name="Wang C."/>
            <person name="Huo Q."/>
            <person name="Li W."/>
            <person name="Guo W."/>
            <person name="Chen H."/>
            <person name="Chen S."/>
            <person name="Zhou L."/>
            <person name="Zhou L."/>
            <person name="Ni X."/>
            <person name="Tian J."/>
            <person name="Zhou Y."/>
            <person name="Sheng Y."/>
            <person name="Liu T."/>
            <person name="Pan Y."/>
            <person name="Xia L."/>
            <person name="Li J."/>
            <person name="Zhao F."/>
            <person name="Cao W."/>
        </authorList>
    </citation>
    <scope>NUCLEOTIDE SEQUENCE</scope>
    <source>
        <strain evidence="3">Rmic-2018</strain>
        <tissue evidence="3">Larvae</tissue>
    </source>
</reference>
<feature type="transmembrane region" description="Helical" evidence="2">
    <location>
        <begin position="539"/>
        <end position="563"/>
    </location>
</feature>
<evidence type="ECO:0000256" key="2">
    <source>
        <dbReference type="SAM" id="Phobius"/>
    </source>
</evidence>
<evidence type="ECO:0000313" key="3">
    <source>
        <dbReference type="EMBL" id="KAH8029959.1"/>
    </source>
</evidence>
<feature type="compositionally biased region" description="Polar residues" evidence="1">
    <location>
        <begin position="111"/>
        <end position="128"/>
    </location>
</feature>
<name>A0A9J6E656_RHIMP</name>
<feature type="region of interest" description="Disordered" evidence="1">
    <location>
        <begin position="338"/>
        <end position="492"/>
    </location>
</feature>